<keyword evidence="4 11" id="KW-0808">Transferase</keyword>
<feature type="transmembrane region" description="Helical" evidence="9">
    <location>
        <begin position="250"/>
        <end position="275"/>
    </location>
</feature>
<keyword evidence="6 9" id="KW-1133">Transmembrane helix</keyword>
<evidence type="ECO:0000313" key="12">
    <source>
        <dbReference type="Proteomes" id="UP000269157"/>
    </source>
</evidence>
<keyword evidence="2" id="KW-1003">Cell membrane</keyword>
<dbReference type="Proteomes" id="UP000269157">
    <property type="component" value="Unassembled WGS sequence"/>
</dbReference>
<dbReference type="InterPro" id="IPR029044">
    <property type="entry name" value="Nucleotide-diphossugar_trans"/>
</dbReference>
<evidence type="ECO:0000256" key="4">
    <source>
        <dbReference type="ARBA" id="ARBA00022679"/>
    </source>
</evidence>
<comment type="subcellular location">
    <subcellularLocation>
        <location evidence="1">Cell membrane</location>
        <topology evidence="1">Multi-pass membrane protein</topology>
    </subcellularLocation>
</comment>
<evidence type="ECO:0000256" key="8">
    <source>
        <dbReference type="ARBA" id="ARBA00038152"/>
    </source>
</evidence>
<protein>
    <submittedName>
        <fullName evidence="11">Glycosyltransferase involved in cell wall biosynthesis</fullName>
    </submittedName>
</protein>
<evidence type="ECO:0000256" key="2">
    <source>
        <dbReference type="ARBA" id="ARBA00022475"/>
    </source>
</evidence>
<feature type="transmembrane region" description="Helical" evidence="9">
    <location>
        <begin position="287"/>
        <end position="308"/>
    </location>
</feature>
<name>A0A497X1P2_9RHOB</name>
<organism evidence="11 12">
    <name type="scientific">Litoreibacter meonggei</name>
    <dbReference type="NCBI Taxonomy" id="1049199"/>
    <lineage>
        <taxon>Bacteria</taxon>
        <taxon>Pseudomonadati</taxon>
        <taxon>Pseudomonadota</taxon>
        <taxon>Alphaproteobacteria</taxon>
        <taxon>Rhodobacterales</taxon>
        <taxon>Roseobacteraceae</taxon>
        <taxon>Litoreibacter</taxon>
    </lineage>
</organism>
<dbReference type="GO" id="GO:0016757">
    <property type="term" value="F:glycosyltransferase activity"/>
    <property type="evidence" value="ECO:0007669"/>
    <property type="project" value="UniProtKB-KW"/>
</dbReference>
<keyword evidence="7 9" id="KW-0472">Membrane</keyword>
<evidence type="ECO:0000256" key="3">
    <source>
        <dbReference type="ARBA" id="ARBA00022676"/>
    </source>
</evidence>
<dbReference type="SUPFAM" id="SSF53448">
    <property type="entry name" value="Nucleotide-diphospho-sugar transferases"/>
    <property type="match status" value="1"/>
</dbReference>
<dbReference type="AlphaFoldDB" id="A0A497X1P2"/>
<sequence>MGYEKFPKQVKEGRVAQTKRLLVSLIVPVYNEQDSIAPFTATIAKVMGTSCPEIDYEVLFINDGSSDATEPAVELAQAADPRVRLVNLSRNFGKDAALCAGLEHAHGDAAIPMDVDLQDPPELIPEMVEKWQGGAKVVNARRIDRSHDTWLKRLTANSFYKIFNLLAEQKIPMNVGDYRLLDRQVVDVLRQMGERARFNKALFSWVGFDAQEVTFERPNRRAGETTWTYWKLWNFALDGILSASTMPLRVWSYVGFLLSIASFIYAAFVFFYTVVFGADTPGYASTVILILMFGGLNLFAVGILGEYIGRIYAEVRGRPIYVVRSTSDFEDTAHNG</sequence>
<dbReference type="PANTHER" id="PTHR48090:SF1">
    <property type="entry name" value="PROPHAGE BACTOPRENOL GLUCOSYL TRANSFERASE HOMOLOG"/>
    <property type="match status" value="1"/>
</dbReference>
<feature type="domain" description="Glycosyltransferase 2-like" evidence="10">
    <location>
        <begin position="24"/>
        <end position="187"/>
    </location>
</feature>
<comment type="caution">
    <text evidence="11">The sequence shown here is derived from an EMBL/GenBank/DDBJ whole genome shotgun (WGS) entry which is preliminary data.</text>
</comment>
<dbReference type="FunFam" id="3.90.550.10:FF:000079">
    <property type="entry name" value="Probable glycosyl transferase"/>
    <property type="match status" value="1"/>
</dbReference>
<dbReference type="InterPro" id="IPR001173">
    <property type="entry name" value="Glyco_trans_2-like"/>
</dbReference>
<evidence type="ECO:0000256" key="6">
    <source>
        <dbReference type="ARBA" id="ARBA00022989"/>
    </source>
</evidence>
<dbReference type="RefSeq" id="WP_121022912.1">
    <property type="nucleotide sequence ID" value="NZ_RCCE01000002.1"/>
</dbReference>
<evidence type="ECO:0000256" key="1">
    <source>
        <dbReference type="ARBA" id="ARBA00004651"/>
    </source>
</evidence>
<keyword evidence="5 9" id="KW-0812">Transmembrane</keyword>
<dbReference type="OrthoDB" id="9807795at2"/>
<evidence type="ECO:0000256" key="5">
    <source>
        <dbReference type="ARBA" id="ARBA00022692"/>
    </source>
</evidence>
<evidence type="ECO:0000256" key="7">
    <source>
        <dbReference type="ARBA" id="ARBA00023136"/>
    </source>
</evidence>
<evidence type="ECO:0000259" key="10">
    <source>
        <dbReference type="Pfam" id="PF00535"/>
    </source>
</evidence>
<dbReference type="GO" id="GO:0005886">
    <property type="term" value="C:plasma membrane"/>
    <property type="evidence" value="ECO:0007669"/>
    <property type="project" value="UniProtKB-SubCell"/>
</dbReference>
<dbReference type="PANTHER" id="PTHR48090">
    <property type="entry name" value="UNDECAPRENYL-PHOSPHATE 4-DEOXY-4-FORMAMIDO-L-ARABINOSE TRANSFERASE-RELATED"/>
    <property type="match status" value="1"/>
</dbReference>
<evidence type="ECO:0000256" key="9">
    <source>
        <dbReference type="SAM" id="Phobius"/>
    </source>
</evidence>
<gene>
    <name evidence="11" type="ORF">BCF46_1332</name>
</gene>
<dbReference type="EMBL" id="RCCE01000002">
    <property type="protein sequence ID" value="RLJ59186.1"/>
    <property type="molecule type" value="Genomic_DNA"/>
</dbReference>
<comment type="similarity">
    <text evidence="8">Belongs to the glycosyltransferase 2 family. GtrB subfamily.</text>
</comment>
<reference evidence="11 12" key="1">
    <citation type="submission" date="2018-10" db="EMBL/GenBank/DDBJ databases">
        <title>Genomic Encyclopedia of Archaeal and Bacterial Type Strains, Phase II (KMG-II): from individual species to whole genera.</title>
        <authorList>
            <person name="Goeker M."/>
        </authorList>
    </citation>
    <scope>NUCLEOTIDE SEQUENCE [LARGE SCALE GENOMIC DNA]</scope>
    <source>
        <strain evidence="11 12">DSM 29466</strain>
    </source>
</reference>
<dbReference type="Gene3D" id="3.90.550.10">
    <property type="entry name" value="Spore Coat Polysaccharide Biosynthesis Protein SpsA, Chain A"/>
    <property type="match status" value="1"/>
</dbReference>
<dbReference type="InterPro" id="IPR050256">
    <property type="entry name" value="Glycosyltransferase_2"/>
</dbReference>
<keyword evidence="12" id="KW-1185">Reference proteome</keyword>
<keyword evidence="3" id="KW-0328">Glycosyltransferase</keyword>
<proteinExistence type="inferred from homology"/>
<accession>A0A497X1P2</accession>
<dbReference type="Pfam" id="PF00535">
    <property type="entry name" value="Glycos_transf_2"/>
    <property type="match status" value="1"/>
</dbReference>
<evidence type="ECO:0000313" key="11">
    <source>
        <dbReference type="EMBL" id="RLJ59186.1"/>
    </source>
</evidence>
<dbReference type="CDD" id="cd04187">
    <property type="entry name" value="DPM1_like_bac"/>
    <property type="match status" value="1"/>
</dbReference>